<dbReference type="EMBL" id="SSNZ01000004">
    <property type="protein sequence ID" value="THF49945.1"/>
    <property type="molecule type" value="Genomic_DNA"/>
</dbReference>
<feature type="domain" description="Toxin SymE-like" evidence="1">
    <location>
        <begin position="16"/>
        <end position="56"/>
    </location>
</feature>
<dbReference type="OrthoDB" id="9803936at2"/>
<protein>
    <submittedName>
        <fullName evidence="2">Type I toxin-antitoxin system SymE family toxin</fullName>
    </submittedName>
</protein>
<accession>A0A4S3ZVT7</accession>
<evidence type="ECO:0000313" key="2">
    <source>
        <dbReference type="EMBL" id="THF49945.1"/>
    </source>
</evidence>
<gene>
    <name evidence="2" type="ORF">E6C50_11380</name>
</gene>
<dbReference type="RefSeq" id="WP_136403351.1">
    <property type="nucleotide sequence ID" value="NZ_SSNZ01000004.1"/>
</dbReference>
<name>A0A4S3ZVT7_9FLAO</name>
<comment type="caution">
    <text evidence="2">The sequence shown here is derived from an EMBL/GenBank/DDBJ whole genome shotgun (WGS) entry which is preliminary data.</text>
</comment>
<sequence length="67" mass="8228">MKKYRRLKIYRKFQDRRYGVVAIPEIRLEGKWLEALGFKQGKRIKILQEKNKLTITIDTTRKKYQRS</sequence>
<keyword evidence="3" id="KW-1185">Reference proteome</keyword>
<dbReference type="GO" id="GO:0016070">
    <property type="term" value="P:RNA metabolic process"/>
    <property type="evidence" value="ECO:0007669"/>
    <property type="project" value="InterPro"/>
</dbReference>
<dbReference type="GO" id="GO:0016788">
    <property type="term" value="F:hydrolase activity, acting on ester bonds"/>
    <property type="evidence" value="ECO:0007669"/>
    <property type="project" value="InterPro"/>
</dbReference>
<evidence type="ECO:0000259" key="1">
    <source>
        <dbReference type="Pfam" id="PF08845"/>
    </source>
</evidence>
<organism evidence="2 3">
    <name type="scientific">Flavobacterium supellecticarium</name>
    <dbReference type="NCBI Taxonomy" id="2565924"/>
    <lineage>
        <taxon>Bacteria</taxon>
        <taxon>Pseudomonadati</taxon>
        <taxon>Bacteroidota</taxon>
        <taxon>Flavobacteriia</taxon>
        <taxon>Flavobacteriales</taxon>
        <taxon>Flavobacteriaceae</taxon>
        <taxon>Flavobacterium</taxon>
    </lineage>
</organism>
<reference evidence="2 3" key="1">
    <citation type="submission" date="2019-04" db="EMBL/GenBank/DDBJ databases">
        <title>Flavobacterium sp. nov. isolated from construction timber.</title>
        <authorList>
            <person name="Lin S.-Y."/>
            <person name="Chang C.-T."/>
            <person name="Young C.-C."/>
        </authorList>
    </citation>
    <scope>NUCLEOTIDE SEQUENCE [LARGE SCALE GENOMIC DNA]</scope>
    <source>
        <strain evidence="2 3">CC-CTC003</strain>
    </source>
</reference>
<dbReference type="GO" id="GO:0003723">
    <property type="term" value="F:RNA binding"/>
    <property type="evidence" value="ECO:0007669"/>
    <property type="project" value="InterPro"/>
</dbReference>
<dbReference type="InterPro" id="IPR014944">
    <property type="entry name" value="Toxin_SymE-like"/>
</dbReference>
<dbReference type="GO" id="GO:0005737">
    <property type="term" value="C:cytoplasm"/>
    <property type="evidence" value="ECO:0007669"/>
    <property type="project" value="InterPro"/>
</dbReference>
<dbReference type="Proteomes" id="UP000307507">
    <property type="component" value="Unassembled WGS sequence"/>
</dbReference>
<proteinExistence type="predicted"/>
<dbReference type="Pfam" id="PF08845">
    <property type="entry name" value="SymE_toxin"/>
    <property type="match status" value="1"/>
</dbReference>
<dbReference type="AlphaFoldDB" id="A0A4S3ZVT7"/>
<evidence type="ECO:0000313" key="3">
    <source>
        <dbReference type="Proteomes" id="UP000307507"/>
    </source>
</evidence>